<dbReference type="FunCoup" id="K1PB94">
    <property type="interactions" value="1859"/>
</dbReference>
<dbReference type="PROSITE" id="PS51379">
    <property type="entry name" value="4FE4S_FER_2"/>
    <property type="match status" value="1"/>
</dbReference>
<keyword evidence="1" id="KW-0547">Nucleotide-binding</keyword>
<protein>
    <submittedName>
        <fullName evidence="4">ATP-binding cassette sub-family E member 1</fullName>
    </submittedName>
</protein>
<dbReference type="SUPFAM" id="SSF54862">
    <property type="entry name" value="4Fe-4S ferredoxins"/>
    <property type="match status" value="1"/>
</dbReference>
<dbReference type="InParanoid" id="K1PB94"/>
<evidence type="ECO:0000256" key="3">
    <source>
        <dbReference type="ARBA" id="ARBA00061689"/>
    </source>
</evidence>
<accession>K1PB94</accession>
<dbReference type="CDD" id="cd03237">
    <property type="entry name" value="ABC_RNaseL_inhibitor_domain2"/>
    <property type="match status" value="1"/>
</dbReference>
<dbReference type="InterPro" id="IPR007209">
    <property type="entry name" value="RNaseL-inhib-like_metal-bd_dom"/>
</dbReference>
<dbReference type="InterPro" id="IPR017871">
    <property type="entry name" value="ABC_transporter-like_CS"/>
</dbReference>
<dbReference type="SMART" id="SM00382">
    <property type="entry name" value="AAA"/>
    <property type="match status" value="2"/>
</dbReference>
<dbReference type="SUPFAM" id="SSF52540">
    <property type="entry name" value="P-loop containing nucleoside triphosphate hydrolases"/>
    <property type="match status" value="2"/>
</dbReference>
<dbReference type="Pfam" id="PF00037">
    <property type="entry name" value="Fer4"/>
    <property type="match status" value="1"/>
</dbReference>
<dbReference type="PROSITE" id="PS50893">
    <property type="entry name" value="ABC_TRANSPORTER_2"/>
    <property type="match status" value="2"/>
</dbReference>
<dbReference type="FunFam" id="3.40.50.300:FF:000152">
    <property type="entry name" value="ATP-binding cassette, sub-family E, member 1"/>
    <property type="match status" value="1"/>
</dbReference>
<dbReference type="InterPro" id="IPR003593">
    <property type="entry name" value="AAA+_ATPase"/>
</dbReference>
<dbReference type="InterPro" id="IPR013283">
    <property type="entry name" value="RLI1"/>
</dbReference>
<dbReference type="CDD" id="cd03236">
    <property type="entry name" value="ABC_RNaseL_inhibitor_domain1"/>
    <property type="match status" value="1"/>
</dbReference>
<dbReference type="Gene3D" id="3.40.50.300">
    <property type="entry name" value="P-loop containing nucleotide triphosphate hydrolases"/>
    <property type="match status" value="2"/>
</dbReference>
<comment type="similarity">
    <text evidence="3">Belongs to the ABC transporter superfamily. ABCE family.</text>
</comment>
<dbReference type="PRINTS" id="PR01868">
    <property type="entry name" value="ABCEFAMILY"/>
</dbReference>
<dbReference type="GO" id="GO:0005737">
    <property type="term" value="C:cytoplasm"/>
    <property type="evidence" value="ECO:0007669"/>
    <property type="project" value="UniProtKB-ARBA"/>
</dbReference>
<dbReference type="PANTHER" id="PTHR19248">
    <property type="entry name" value="ATP-BINDING TRANSPORT PROTEIN-RELATED"/>
    <property type="match status" value="1"/>
</dbReference>
<dbReference type="AlphaFoldDB" id="K1PB94"/>
<evidence type="ECO:0000256" key="1">
    <source>
        <dbReference type="ARBA" id="ARBA00022741"/>
    </source>
</evidence>
<sequence length="751" mass="84606">MSRKVTNIFCVVDTGGILMYWDPHVPQHAHGGYPSDFTEAFSNGMWMVPNGVGCPTCDPSLNCVWTNHCGATQVCLVRSYPNYPFSTHCAEKLDCKLMKQLATGGEIFCCEDEACVHKLSFPYLSGFRQERKSECHRSIWMSSRSRNDKSTAPTDKLTRIAIVSNDKCKPKRCRQECKKSCPVVRMGKLCIEVSPADKIAFISEELCIGCGICSKKCPFEAISIINLPSNLEKDTTHRYSANSFKLHRLPIPRPGEVLGLVGTNGIGKSTALKILAGKQKPNLGRFEDPPDWTEILTYFRGSELQNFFTKILEDDLKAIIKPQYVDQIPKAVKGSVQQLLDKKDDLSNQMDVCEQLDLINVRDRNVEDLSGGELQRFACAMVCIQKADIFMFDEPSSYLDVKQRLKAALAIRQLIHPDKFIIVVEHDLSVLDYLSDFICCLYGVPSAYGVVTMPFSVREGINIFLDGFVPTENLRFRETSLTFKVAETAIEEEIKRMCRYEYPDMKKVMGNFELKIGEGQFTDSEIIVMLGENGTGKTTFIRILAGKLMPDEGGTCPVLNVSYKPQKISPKSQGTVRQLLHERIRDAYVHPQFVTDVMKPLMIENIIDQEVQNLSGGELQRVALALCLGKPADVYLIDEPSAYLDSEQRLHAAKVIKRFVLHAKKTAFVVEHDFIMATYLADRVVVFEGQPSICTKANTPQSLLNGMNSFLESLDITFRRDPNNFRPRINKLNSVKDTEQKKGGNYFFLED</sequence>
<dbReference type="GO" id="GO:0060255">
    <property type="term" value="P:regulation of macromolecule metabolic process"/>
    <property type="evidence" value="ECO:0007669"/>
    <property type="project" value="UniProtKB-ARBA"/>
</dbReference>
<dbReference type="Pfam" id="PF04068">
    <property type="entry name" value="Fer4_RLI"/>
    <property type="match status" value="1"/>
</dbReference>
<dbReference type="InterPro" id="IPR017900">
    <property type="entry name" value="4Fe4S_Fe_S_CS"/>
</dbReference>
<dbReference type="PROSITE" id="PS00211">
    <property type="entry name" value="ABC_TRANSPORTER_1"/>
    <property type="match status" value="1"/>
</dbReference>
<dbReference type="GO" id="GO:0006412">
    <property type="term" value="P:translation"/>
    <property type="evidence" value="ECO:0007669"/>
    <property type="project" value="UniProtKB-ARBA"/>
</dbReference>
<name>K1PB94_MAGGI</name>
<dbReference type="HOGENOM" id="CLU_017344_4_1_1"/>
<evidence type="ECO:0000256" key="2">
    <source>
        <dbReference type="ARBA" id="ARBA00022840"/>
    </source>
</evidence>
<dbReference type="PROSITE" id="PS00198">
    <property type="entry name" value="4FE4S_FER_1"/>
    <property type="match status" value="1"/>
</dbReference>
<dbReference type="InterPro" id="IPR027417">
    <property type="entry name" value="P-loop_NTPase"/>
</dbReference>
<dbReference type="Pfam" id="PF00005">
    <property type="entry name" value="ABC_tran"/>
    <property type="match status" value="2"/>
</dbReference>
<dbReference type="GO" id="GO:0005524">
    <property type="term" value="F:ATP binding"/>
    <property type="evidence" value="ECO:0007669"/>
    <property type="project" value="UniProtKB-KW"/>
</dbReference>
<dbReference type="InterPro" id="IPR003439">
    <property type="entry name" value="ABC_transporter-like_ATP-bd"/>
</dbReference>
<evidence type="ECO:0000313" key="4">
    <source>
        <dbReference type="EMBL" id="EKC18713.1"/>
    </source>
</evidence>
<dbReference type="InterPro" id="IPR017896">
    <property type="entry name" value="4Fe4S_Fe-S-bd"/>
</dbReference>
<dbReference type="EMBL" id="JH817979">
    <property type="protein sequence ID" value="EKC18713.1"/>
    <property type="molecule type" value="Genomic_DNA"/>
</dbReference>
<dbReference type="InterPro" id="IPR034348">
    <property type="entry name" value="RLI_dom_1"/>
</dbReference>
<proteinExistence type="inferred from homology"/>
<gene>
    <name evidence="4" type="ORF">CGI_10011426</name>
</gene>
<dbReference type="NCBIfam" id="NF009945">
    <property type="entry name" value="PRK13409.1"/>
    <property type="match status" value="1"/>
</dbReference>
<dbReference type="GO" id="GO:0016887">
    <property type="term" value="F:ATP hydrolysis activity"/>
    <property type="evidence" value="ECO:0007669"/>
    <property type="project" value="InterPro"/>
</dbReference>
<keyword evidence="2 4" id="KW-0067">ATP-binding</keyword>
<reference evidence="4" key="1">
    <citation type="journal article" date="2012" name="Nature">
        <title>The oyster genome reveals stress adaptation and complexity of shell formation.</title>
        <authorList>
            <person name="Zhang G."/>
            <person name="Fang X."/>
            <person name="Guo X."/>
            <person name="Li L."/>
            <person name="Luo R."/>
            <person name="Xu F."/>
            <person name="Yang P."/>
            <person name="Zhang L."/>
            <person name="Wang X."/>
            <person name="Qi H."/>
            <person name="Xiong Z."/>
            <person name="Que H."/>
            <person name="Xie Y."/>
            <person name="Holland P.W."/>
            <person name="Paps J."/>
            <person name="Zhu Y."/>
            <person name="Wu F."/>
            <person name="Chen Y."/>
            <person name="Wang J."/>
            <person name="Peng C."/>
            <person name="Meng J."/>
            <person name="Yang L."/>
            <person name="Liu J."/>
            <person name="Wen B."/>
            <person name="Zhang N."/>
            <person name="Huang Z."/>
            <person name="Zhu Q."/>
            <person name="Feng Y."/>
            <person name="Mount A."/>
            <person name="Hedgecock D."/>
            <person name="Xu Z."/>
            <person name="Liu Y."/>
            <person name="Domazet-Loso T."/>
            <person name="Du Y."/>
            <person name="Sun X."/>
            <person name="Zhang S."/>
            <person name="Liu B."/>
            <person name="Cheng P."/>
            <person name="Jiang X."/>
            <person name="Li J."/>
            <person name="Fan D."/>
            <person name="Wang W."/>
            <person name="Fu W."/>
            <person name="Wang T."/>
            <person name="Wang B."/>
            <person name="Zhang J."/>
            <person name="Peng Z."/>
            <person name="Li Y."/>
            <person name="Li N."/>
            <person name="Wang J."/>
            <person name="Chen M."/>
            <person name="He Y."/>
            <person name="Tan F."/>
            <person name="Song X."/>
            <person name="Zheng Q."/>
            <person name="Huang R."/>
            <person name="Yang H."/>
            <person name="Du X."/>
            <person name="Chen L."/>
            <person name="Yang M."/>
            <person name="Gaffney P.M."/>
            <person name="Wang S."/>
            <person name="Luo L."/>
            <person name="She Z."/>
            <person name="Ming Y."/>
            <person name="Huang W."/>
            <person name="Zhang S."/>
            <person name="Huang B."/>
            <person name="Zhang Y."/>
            <person name="Qu T."/>
            <person name="Ni P."/>
            <person name="Miao G."/>
            <person name="Wang J."/>
            <person name="Wang Q."/>
            <person name="Steinberg C.E."/>
            <person name="Wang H."/>
            <person name="Li N."/>
            <person name="Qian L."/>
            <person name="Zhang G."/>
            <person name="Li Y."/>
            <person name="Yang H."/>
            <person name="Liu X."/>
            <person name="Wang J."/>
            <person name="Yin Y."/>
            <person name="Wang J."/>
        </authorList>
    </citation>
    <scope>NUCLEOTIDE SEQUENCE [LARGE SCALE GENOMIC DNA]</scope>
    <source>
        <strain evidence="4">05x7-T-G4-1.051#20</strain>
    </source>
</reference>
<dbReference type="FunFam" id="3.40.50.300:FF:000144">
    <property type="entry name" value="ATP-binding cassette sub-family E member 1"/>
    <property type="match status" value="1"/>
</dbReference>
<organism evidence="4">
    <name type="scientific">Magallana gigas</name>
    <name type="common">Pacific oyster</name>
    <name type="synonym">Crassostrea gigas</name>
    <dbReference type="NCBI Taxonomy" id="29159"/>
    <lineage>
        <taxon>Eukaryota</taxon>
        <taxon>Metazoa</taxon>
        <taxon>Spiralia</taxon>
        <taxon>Lophotrochozoa</taxon>
        <taxon>Mollusca</taxon>
        <taxon>Bivalvia</taxon>
        <taxon>Autobranchia</taxon>
        <taxon>Pteriomorphia</taxon>
        <taxon>Ostreida</taxon>
        <taxon>Ostreoidea</taxon>
        <taxon>Ostreidae</taxon>
        <taxon>Magallana</taxon>
    </lineage>
</organism>